<dbReference type="GeneID" id="83207051"/>
<accession>A0A9W9TCJ3</accession>
<gene>
    <name evidence="1" type="ORF">N7468_010452</name>
</gene>
<name>A0A9W9TCJ3_9EURO</name>
<keyword evidence="2" id="KW-1185">Reference proteome</keyword>
<organism evidence="1 2">
    <name type="scientific">Penicillium chermesinum</name>
    <dbReference type="NCBI Taxonomy" id="63820"/>
    <lineage>
        <taxon>Eukaryota</taxon>
        <taxon>Fungi</taxon>
        <taxon>Dikarya</taxon>
        <taxon>Ascomycota</taxon>
        <taxon>Pezizomycotina</taxon>
        <taxon>Eurotiomycetes</taxon>
        <taxon>Eurotiomycetidae</taxon>
        <taxon>Eurotiales</taxon>
        <taxon>Aspergillaceae</taxon>
        <taxon>Penicillium</taxon>
    </lineage>
</organism>
<dbReference type="AlphaFoldDB" id="A0A9W9TCJ3"/>
<comment type="caution">
    <text evidence="1">The sequence shown here is derived from an EMBL/GenBank/DDBJ whole genome shotgun (WGS) entry which is preliminary data.</text>
</comment>
<reference evidence="1" key="1">
    <citation type="submission" date="2022-11" db="EMBL/GenBank/DDBJ databases">
        <authorList>
            <person name="Petersen C."/>
        </authorList>
    </citation>
    <scope>NUCLEOTIDE SEQUENCE</scope>
    <source>
        <strain evidence="1">IBT 19713</strain>
    </source>
</reference>
<protein>
    <submittedName>
        <fullName evidence="1">Uncharacterized protein</fullName>
    </submittedName>
</protein>
<proteinExistence type="predicted"/>
<reference evidence="1" key="2">
    <citation type="journal article" date="2023" name="IMA Fungus">
        <title>Comparative genomic study of the Penicillium genus elucidates a diverse pangenome and 15 lateral gene transfer events.</title>
        <authorList>
            <person name="Petersen C."/>
            <person name="Sorensen T."/>
            <person name="Nielsen M.R."/>
            <person name="Sondergaard T.E."/>
            <person name="Sorensen J.L."/>
            <person name="Fitzpatrick D.A."/>
            <person name="Frisvad J.C."/>
            <person name="Nielsen K.L."/>
        </authorList>
    </citation>
    <scope>NUCLEOTIDE SEQUENCE</scope>
    <source>
        <strain evidence="1">IBT 19713</strain>
    </source>
</reference>
<evidence type="ECO:0000313" key="2">
    <source>
        <dbReference type="Proteomes" id="UP001150941"/>
    </source>
</evidence>
<evidence type="ECO:0000313" key="1">
    <source>
        <dbReference type="EMBL" id="KAJ5217444.1"/>
    </source>
</evidence>
<sequence>MNEIEAKVMAMYAEVVKNPSRSKFVPPDPSVVGTMHVGRNDSLSSGVCSSGNLESYIDLSTTVLPGTTASSTPKSLPDCYLSLPAILFCYHLLGFFVLTLEPC</sequence>
<dbReference type="Proteomes" id="UP001150941">
    <property type="component" value="Unassembled WGS sequence"/>
</dbReference>
<dbReference type="EMBL" id="JAPQKS010000008">
    <property type="protein sequence ID" value="KAJ5217444.1"/>
    <property type="molecule type" value="Genomic_DNA"/>
</dbReference>
<dbReference type="RefSeq" id="XP_058326315.1">
    <property type="nucleotide sequence ID" value="XM_058479747.1"/>
</dbReference>